<sequence>MVHMKQVTRWLLGVILLGLAYAQGAKDTVYVSFKDDISTLDPAIGYDWQNWSIIKSIFDGLLDYEPGTTKLRPHLAEKYSLSADGRTYTFVLRKGIRFHNGRMLTAQDIKYSLERTLNPSTQSPGQSFYLGIAGAKAFAEGKAKEVSGIQVVNAETVRITLEKPDASFLHKLALNFAYAVPREEVERWGKDFGKHPVGTGAFRLKEWILGQRVVLERNPNYFIPGRPRVKQIVFVIGLDPNVAYLRFQRGEIDLLGDGIPPARFNEVMSNPKLRALVAIGDQLNTVFVALNTQVKPLNDLRVRQALNMAIDKEKIVRIINNRAIPAVQILPPLMPGYAKDYMGYPYDPAKAKKLLAEAGYPDGFSTVLFANNTDPNPRIAQSIQQDLANIGVRVELKTLAQSTVIQAAGTPGQAPMVWSGGMAWIADYPDPNNFYWPILSCAAAVPGGWNWAWYCNKKLELRAQELDAMVRPEQQAQRVAGYRDLFLEIMKDAPWIPIFHEKRYTIRSARLGGPDSIYVDPIHIPVNYEEVYIK</sequence>
<comment type="similarity">
    <text evidence="1">Belongs to the bacterial solute-binding protein 5 family.</text>
</comment>
<dbReference type="CDD" id="cd00995">
    <property type="entry name" value="PBP2_NikA_DppA_OppA_like"/>
    <property type="match status" value="1"/>
</dbReference>
<dbReference type="Proteomes" id="UP000288051">
    <property type="component" value="Unassembled WGS sequence"/>
</dbReference>
<evidence type="ECO:0000259" key="4">
    <source>
        <dbReference type="Pfam" id="PF00496"/>
    </source>
</evidence>
<proteinExistence type="inferred from homology"/>
<reference evidence="5 6" key="1">
    <citation type="journal article" date="2019" name="Extremophiles">
        <title>Biogeography of thermophiles and predominance of Thermus scotoductus in domestic water heaters.</title>
        <authorList>
            <person name="Wilpiszeski R.L."/>
            <person name="Zhang Z."/>
            <person name="House C.H."/>
        </authorList>
    </citation>
    <scope>NUCLEOTIDE SEQUENCE [LARGE SCALE GENOMIC DNA]</scope>
    <source>
        <strain evidence="5 6">24_S24</strain>
    </source>
</reference>
<dbReference type="EMBL" id="PELZ01000008">
    <property type="protein sequence ID" value="RTH40332.1"/>
    <property type="molecule type" value="Genomic_DNA"/>
</dbReference>
<dbReference type="GO" id="GO:1904680">
    <property type="term" value="F:peptide transmembrane transporter activity"/>
    <property type="evidence" value="ECO:0007669"/>
    <property type="project" value="TreeGrafter"/>
</dbReference>
<gene>
    <name evidence="5" type="ORF">CSW37_00320</name>
</gene>
<dbReference type="InterPro" id="IPR030678">
    <property type="entry name" value="Peptide/Ni-bd"/>
</dbReference>
<keyword evidence="3" id="KW-0732">Signal</keyword>
<evidence type="ECO:0000313" key="6">
    <source>
        <dbReference type="Proteomes" id="UP000288051"/>
    </source>
</evidence>
<name>A0A430SI95_THESC</name>
<organism evidence="5 6">
    <name type="scientific">Thermus scotoductus</name>
    <dbReference type="NCBI Taxonomy" id="37636"/>
    <lineage>
        <taxon>Bacteria</taxon>
        <taxon>Thermotogati</taxon>
        <taxon>Deinococcota</taxon>
        <taxon>Deinococci</taxon>
        <taxon>Thermales</taxon>
        <taxon>Thermaceae</taxon>
        <taxon>Thermus</taxon>
    </lineage>
</organism>
<dbReference type="SUPFAM" id="SSF53850">
    <property type="entry name" value="Periplasmic binding protein-like II"/>
    <property type="match status" value="1"/>
</dbReference>
<dbReference type="Gene3D" id="3.40.190.10">
    <property type="entry name" value="Periplasmic binding protein-like II"/>
    <property type="match status" value="1"/>
</dbReference>
<dbReference type="GO" id="GO:0015833">
    <property type="term" value="P:peptide transport"/>
    <property type="evidence" value="ECO:0007669"/>
    <property type="project" value="TreeGrafter"/>
</dbReference>
<dbReference type="PANTHER" id="PTHR30290">
    <property type="entry name" value="PERIPLASMIC BINDING COMPONENT OF ABC TRANSPORTER"/>
    <property type="match status" value="1"/>
</dbReference>
<dbReference type="PANTHER" id="PTHR30290:SF9">
    <property type="entry name" value="OLIGOPEPTIDE-BINDING PROTEIN APPA"/>
    <property type="match status" value="1"/>
</dbReference>
<dbReference type="Pfam" id="PF00496">
    <property type="entry name" value="SBP_bac_5"/>
    <property type="match status" value="1"/>
</dbReference>
<comment type="caution">
    <text evidence="5">The sequence shown here is derived from an EMBL/GenBank/DDBJ whole genome shotgun (WGS) entry which is preliminary data.</text>
</comment>
<evidence type="ECO:0000256" key="3">
    <source>
        <dbReference type="ARBA" id="ARBA00022729"/>
    </source>
</evidence>
<evidence type="ECO:0000313" key="5">
    <source>
        <dbReference type="EMBL" id="RTH40332.1"/>
    </source>
</evidence>
<dbReference type="GO" id="GO:0043190">
    <property type="term" value="C:ATP-binding cassette (ABC) transporter complex"/>
    <property type="evidence" value="ECO:0007669"/>
    <property type="project" value="InterPro"/>
</dbReference>
<dbReference type="InterPro" id="IPR039424">
    <property type="entry name" value="SBP_5"/>
</dbReference>
<keyword evidence="2" id="KW-0813">Transport</keyword>
<dbReference type="Gene3D" id="3.10.105.10">
    <property type="entry name" value="Dipeptide-binding Protein, Domain 3"/>
    <property type="match status" value="1"/>
</dbReference>
<evidence type="ECO:0000256" key="1">
    <source>
        <dbReference type="ARBA" id="ARBA00005695"/>
    </source>
</evidence>
<dbReference type="InterPro" id="IPR000914">
    <property type="entry name" value="SBP_5_dom"/>
</dbReference>
<protein>
    <submittedName>
        <fullName evidence="5">Peptide ABC transporter substrate-binding protein</fullName>
    </submittedName>
</protein>
<dbReference type="GO" id="GO:0042597">
    <property type="term" value="C:periplasmic space"/>
    <property type="evidence" value="ECO:0007669"/>
    <property type="project" value="UniProtKB-ARBA"/>
</dbReference>
<accession>A0A430SI95</accession>
<dbReference type="AlphaFoldDB" id="A0A430SI95"/>
<dbReference type="PIRSF" id="PIRSF002741">
    <property type="entry name" value="MppA"/>
    <property type="match status" value="1"/>
</dbReference>
<feature type="domain" description="Solute-binding protein family 5" evidence="4">
    <location>
        <begin position="70"/>
        <end position="443"/>
    </location>
</feature>
<evidence type="ECO:0000256" key="2">
    <source>
        <dbReference type="ARBA" id="ARBA00022448"/>
    </source>
</evidence>